<comment type="caution">
    <text evidence="2">The sequence shown here is derived from an EMBL/GenBank/DDBJ whole genome shotgun (WGS) entry which is preliminary data.</text>
</comment>
<evidence type="ECO:0000256" key="1">
    <source>
        <dbReference type="SAM" id="MobiDB-lite"/>
    </source>
</evidence>
<organism evidence="2">
    <name type="scientific">bioreactor metagenome</name>
    <dbReference type="NCBI Taxonomy" id="1076179"/>
    <lineage>
        <taxon>unclassified sequences</taxon>
        <taxon>metagenomes</taxon>
        <taxon>ecological metagenomes</taxon>
    </lineage>
</organism>
<reference evidence="2" key="1">
    <citation type="submission" date="2019-08" db="EMBL/GenBank/DDBJ databases">
        <authorList>
            <person name="Kucharzyk K."/>
            <person name="Murdoch R.W."/>
            <person name="Higgins S."/>
            <person name="Loffler F."/>
        </authorList>
    </citation>
    <scope>NUCLEOTIDE SEQUENCE</scope>
</reference>
<name>A0A645APJ7_9ZZZZ</name>
<sequence>MEQHRQRAAAVGTVKPQDADGGVERPQRPYFFVRRAGVGMAYAPVPAVVQAKGAIHGETRFVALARSDGYRDFPVHGFSDAVDAAAEQNFRRAMDEIAGGVGVGRGGQHMGSRDGALLLNPGAEPGEKIVRNIADPADADGIEGKDGEALNAVVQEQRADIERISEPLSGIGQRDVAPGGSGLEQSFHGIDLSDDND</sequence>
<feature type="region of interest" description="Disordered" evidence="1">
    <location>
        <begin position="1"/>
        <end position="25"/>
    </location>
</feature>
<dbReference type="AlphaFoldDB" id="A0A645APJ7"/>
<protein>
    <submittedName>
        <fullName evidence="2">Uncharacterized protein</fullName>
    </submittedName>
</protein>
<feature type="region of interest" description="Disordered" evidence="1">
    <location>
        <begin position="163"/>
        <end position="197"/>
    </location>
</feature>
<proteinExistence type="predicted"/>
<accession>A0A645APJ7</accession>
<evidence type="ECO:0000313" key="2">
    <source>
        <dbReference type="EMBL" id="MPM54688.1"/>
    </source>
</evidence>
<dbReference type="EMBL" id="VSSQ01014915">
    <property type="protein sequence ID" value="MPM54688.1"/>
    <property type="molecule type" value="Genomic_DNA"/>
</dbReference>
<gene>
    <name evidence="2" type="ORF">SDC9_101467</name>
</gene>